<feature type="compositionally biased region" description="Basic and acidic residues" evidence="1">
    <location>
        <begin position="1"/>
        <end position="37"/>
    </location>
</feature>
<dbReference type="AlphaFoldDB" id="A0AAC9YPM9"/>
<reference evidence="2 3" key="1">
    <citation type="submission" date="2017-08" db="EMBL/GenBank/DDBJ databases">
        <title>Phylogentic analysis of Mycobacterium avium complex whole genomes.</title>
        <authorList>
            <person name="Caverly L.J."/>
            <person name="Spilker T."/>
            <person name="LiPuma J."/>
        </authorList>
    </citation>
    <scope>NUCLEOTIDE SEQUENCE [LARGE SCALE GENOMIC DNA]</scope>
    <source>
        <strain evidence="2 3">FLAC0026</strain>
        <plasmid evidence="3">pflac0026</plasmid>
    </source>
</reference>
<protein>
    <submittedName>
        <fullName evidence="2">Uncharacterized protein</fullName>
    </submittedName>
</protein>
<gene>
    <name evidence="2" type="ORF">CKJ54_24775</name>
</gene>
<geneLocation type="plasmid" evidence="3">
    <name>pflac0026</name>
</geneLocation>
<keyword evidence="2" id="KW-0614">Plasmid</keyword>
<feature type="region of interest" description="Disordered" evidence="1">
    <location>
        <begin position="1"/>
        <end position="42"/>
    </location>
</feature>
<dbReference type="Proteomes" id="UP000216246">
    <property type="component" value="Plasmid pFLAC0026"/>
</dbReference>
<proteinExistence type="predicted"/>
<accession>A0AAC9YPM9</accession>
<evidence type="ECO:0000256" key="1">
    <source>
        <dbReference type="SAM" id="MobiDB-lite"/>
    </source>
</evidence>
<evidence type="ECO:0000313" key="3">
    <source>
        <dbReference type="Proteomes" id="UP000216246"/>
    </source>
</evidence>
<dbReference type="EMBL" id="CP023148">
    <property type="protein sequence ID" value="ASW93264.1"/>
    <property type="molecule type" value="Genomic_DNA"/>
</dbReference>
<sequence length="532" mass="56969">MERGRRNEEGRLMEEERTSGDEAECEPKDSPPRREALRPPGRFPAVSSVADQLIGKTWVAGPGMKVDHFVAGSPGLRSVMDAMVPSASEAASGISKLIGGDHLAQVGADAGFKLTDLWANRSGRVWDELHAGQKLTDLWAKATRPVWDGLHAGSGLGAELAGEAAARAKEFMTDLGMELAGLRADGPLARSVTPVWEGLTSPASELAASFLPAGPQPSVLSGFTSGIAEKMLAGANVGSFAGVDLGLPSRFVADPLGKLGGPAFSGEQWPWSKWSGASVFDGLTAAMHRHAQGLSSWMETTHRAAMDALWRAPEQSVATMLQSFSTLADQGVAWGWRALGAALRARRAVLRGDLEAIVRFLREWLGFQKTPHTLVDAASAVLLEEAAWLPAGLAGDDKVVPLIKKLTVREHRNFRLLGDTQLRGRPVDSLDREVPISRDNTVRVPLVETVPAPPPPAGADDLSDPRLVWIIGRLTERERAILQIRAEKARNWPDTAAMSGATLAEVEKLRRKVKRLSRSADVTAAVEARAAG</sequence>
<dbReference type="KEGG" id="mmal:CKJ54_24775"/>
<name>A0AAC9YPM9_9MYCO</name>
<evidence type="ECO:0000313" key="2">
    <source>
        <dbReference type="EMBL" id="ASW93264.1"/>
    </source>
</evidence>
<organism evidence="2 3">
    <name type="scientific">Mycobacterium marseillense</name>
    <dbReference type="NCBI Taxonomy" id="701042"/>
    <lineage>
        <taxon>Bacteria</taxon>
        <taxon>Bacillati</taxon>
        <taxon>Actinomycetota</taxon>
        <taxon>Actinomycetes</taxon>
        <taxon>Mycobacteriales</taxon>
        <taxon>Mycobacteriaceae</taxon>
        <taxon>Mycobacterium</taxon>
        <taxon>Mycobacterium avium complex (MAC)</taxon>
    </lineage>
</organism>